<protein>
    <submittedName>
        <fullName evidence="5">Fibronectin type III domain-containing protein</fullName>
    </submittedName>
</protein>
<keyword evidence="1" id="KW-0732">Signal</keyword>
<evidence type="ECO:0000259" key="2">
    <source>
        <dbReference type="PROSITE" id="PS50853"/>
    </source>
</evidence>
<evidence type="ECO:0000313" key="5">
    <source>
        <dbReference type="EMBL" id="RGS79665.1"/>
    </source>
</evidence>
<evidence type="ECO:0000256" key="1">
    <source>
        <dbReference type="SAM" id="SignalP"/>
    </source>
</evidence>
<dbReference type="PROSITE" id="PS50853">
    <property type="entry name" value="FN3"/>
    <property type="match status" value="1"/>
</dbReference>
<dbReference type="InterPro" id="IPR036116">
    <property type="entry name" value="FN3_sf"/>
</dbReference>
<dbReference type="CDD" id="cd00063">
    <property type="entry name" value="FN3"/>
    <property type="match status" value="1"/>
</dbReference>
<comment type="caution">
    <text evidence="5">The sequence shown here is derived from an EMBL/GenBank/DDBJ whole genome shotgun (WGS) entry which is preliminary data.</text>
</comment>
<dbReference type="EMBL" id="VWLX01000032">
    <property type="protein sequence ID" value="KAA3797970.1"/>
    <property type="molecule type" value="Genomic_DNA"/>
</dbReference>
<dbReference type="Proteomes" id="UP000460135">
    <property type="component" value="Unassembled WGS sequence"/>
</dbReference>
<dbReference type="InterPro" id="IPR013783">
    <property type="entry name" value="Ig-like_fold"/>
</dbReference>
<reference evidence="3 7" key="2">
    <citation type="journal article" date="2019" name="Nat. Med.">
        <title>A library of human gut bacterial isolates paired with longitudinal multiomics data enables mechanistic microbiome research.</title>
        <authorList>
            <person name="Poyet M."/>
            <person name="Groussin M."/>
            <person name="Gibbons S.M."/>
            <person name="Avila-Pacheco J."/>
            <person name="Jiang X."/>
            <person name="Kearney S.M."/>
            <person name="Perrotta A.R."/>
            <person name="Berdy B."/>
            <person name="Zhao S."/>
            <person name="Lieberman T.D."/>
            <person name="Swanson P.K."/>
            <person name="Smith M."/>
            <person name="Roesemann S."/>
            <person name="Alexander J.E."/>
            <person name="Rich S.A."/>
            <person name="Livny J."/>
            <person name="Vlamakis H."/>
            <person name="Clish C."/>
            <person name="Bullock K."/>
            <person name="Deik A."/>
            <person name="Scott J."/>
            <person name="Pierce K.A."/>
            <person name="Xavier R.J."/>
            <person name="Alm E.J."/>
        </authorList>
    </citation>
    <scope>NUCLEOTIDE SEQUENCE [LARGE SCALE GENOMIC DNA]</scope>
    <source>
        <strain evidence="3 7">BIOML-A183</strain>
    </source>
</reference>
<dbReference type="Gene3D" id="2.60.40.10">
    <property type="entry name" value="Immunoglobulins"/>
    <property type="match status" value="1"/>
</dbReference>
<evidence type="ECO:0000313" key="4">
    <source>
        <dbReference type="EMBL" id="MDC2411438.1"/>
    </source>
</evidence>
<reference evidence="5 6" key="1">
    <citation type="submission" date="2018-08" db="EMBL/GenBank/DDBJ databases">
        <title>A genome reference for cultivated species of the human gut microbiota.</title>
        <authorList>
            <person name="Zou Y."/>
            <person name="Xue W."/>
            <person name="Luo G."/>
        </authorList>
    </citation>
    <scope>NUCLEOTIDE SEQUENCE [LARGE SCALE GENOMIC DNA]</scope>
    <source>
        <strain evidence="5 6">AF20-9LB</strain>
    </source>
</reference>
<name>A0A395VQ06_BACOV</name>
<evidence type="ECO:0000313" key="6">
    <source>
        <dbReference type="Proteomes" id="UP000266492"/>
    </source>
</evidence>
<dbReference type="EMBL" id="JAQNWR010000034">
    <property type="protein sequence ID" value="MDC2411438.1"/>
    <property type="molecule type" value="Genomic_DNA"/>
</dbReference>
<gene>
    <name evidence="5" type="ORF">DWX70_23990</name>
    <name evidence="3" type="ORF">F3F51_27135</name>
    <name evidence="4" type="ORF">PO240_26555</name>
</gene>
<evidence type="ECO:0000313" key="7">
    <source>
        <dbReference type="Proteomes" id="UP000460135"/>
    </source>
</evidence>
<sequence>MKTPQKRIFLLACLGLTVATITFAGKIDVPSPPGRPSACDINVNWCKLRFLKPMNDGGSRIQFYRIEFRKKESARWIFQGNAENQFSYDDIIQAHVDNRVGAVPVAFRVFANNEIGRGEPSKPSNLITFEDPF</sequence>
<reference evidence="4" key="3">
    <citation type="submission" date="2022-10" db="EMBL/GenBank/DDBJ databases">
        <title>Human gut microbiome strain richness.</title>
        <authorList>
            <person name="Chen-Liaw A."/>
        </authorList>
    </citation>
    <scope>NUCLEOTIDE SEQUENCE</scope>
    <source>
        <strain evidence="4">F7_m1001271B151109d0_201107</strain>
    </source>
</reference>
<dbReference type="AlphaFoldDB" id="A0A395VQ06"/>
<feature type="signal peptide" evidence="1">
    <location>
        <begin position="1"/>
        <end position="24"/>
    </location>
</feature>
<dbReference type="InterPro" id="IPR003961">
    <property type="entry name" value="FN3_dom"/>
</dbReference>
<feature type="chain" id="PRO_5042358148" evidence="1">
    <location>
        <begin position="25"/>
        <end position="133"/>
    </location>
</feature>
<dbReference type="EMBL" id="QRVZ01000032">
    <property type="protein sequence ID" value="RGS79665.1"/>
    <property type="molecule type" value="Genomic_DNA"/>
</dbReference>
<dbReference type="Proteomes" id="UP001214017">
    <property type="component" value="Unassembled WGS sequence"/>
</dbReference>
<dbReference type="Proteomes" id="UP000266492">
    <property type="component" value="Unassembled WGS sequence"/>
</dbReference>
<accession>A0A395VQ06</accession>
<proteinExistence type="predicted"/>
<dbReference type="SUPFAM" id="SSF49265">
    <property type="entry name" value="Fibronectin type III"/>
    <property type="match status" value="1"/>
</dbReference>
<feature type="domain" description="Fibronectin type-III" evidence="2">
    <location>
        <begin position="32"/>
        <end position="131"/>
    </location>
</feature>
<evidence type="ECO:0000313" key="3">
    <source>
        <dbReference type="EMBL" id="KAA3797970.1"/>
    </source>
</evidence>
<organism evidence="5 6">
    <name type="scientific">Bacteroides ovatus</name>
    <dbReference type="NCBI Taxonomy" id="28116"/>
    <lineage>
        <taxon>Bacteria</taxon>
        <taxon>Pseudomonadati</taxon>
        <taxon>Bacteroidota</taxon>
        <taxon>Bacteroidia</taxon>
        <taxon>Bacteroidales</taxon>
        <taxon>Bacteroidaceae</taxon>
        <taxon>Bacteroides</taxon>
    </lineage>
</organism>
<dbReference type="RefSeq" id="WP_044917919.1">
    <property type="nucleotide sequence ID" value="NZ_BAABYJ010000001.1"/>
</dbReference>